<organism evidence="2 3">
    <name type="scientific">Pseudonocardia parietis</name>
    <dbReference type="NCBI Taxonomy" id="570936"/>
    <lineage>
        <taxon>Bacteria</taxon>
        <taxon>Bacillati</taxon>
        <taxon>Actinomycetota</taxon>
        <taxon>Actinomycetes</taxon>
        <taxon>Pseudonocardiales</taxon>
        <taxon>Pseudonocardiaceae</taxon>
        <taxon>Pseudonocardia</taxon>
    </lineage>
</organism>
<dbReference type="InterPro" id="IPR007055">
    <property type="entry name" value="BON_dom"/>
</dbReference>
<sequence>MTSTGGSGDVVWRPATRDPEREARELETAIRSVLARNRRLVDGRITVVAGAEGAVRLTGWVPTQELRREVELACWTVDGVRTVHDDLVVGRGVTGTRRRS</sequence>
<dbReference type="Pfam" id="PF04972">
    <property type="entry name" value="BON"/>
    <property type="match status" value="1"/>
</dbReference>
<dbReference type="Proteomes" id="UP001519295">
    <property type="component" value="Unassembled WGS sequence"/>
</dbReference>
<dbReference type="PROSITE" id="PS50914">
    <property type="entry name" value="BON"/>
    <property type="match status" value="1"/>
</dbReference>
<evidence type="ECO:0000259" key="1">
    <source>
        <dbReference type="PROSITE" id="PS50914"/>
    </source>
</evidence>
<gene>
    <name evidence="2" type="ORF">JOF36_005233</name>
</gene>
<dbReference type="RefSeq" id="WP_210031705.1">
    <property type="nucleotide sequence ID" value="NZ_JAGINU010000001.1"/>
</dbReference>
<name>A0ABS4W001_9PSEU</name>
<accession>A0ABS4W001</accession>
<protein>
    <submittedName>
        <fullName evidence="2">Osmotically-inducible protein OsmY</fullName>
    </submittedName>
</protein>
<evidence type="ECO:0000313" key="3">
    <source>
        <dbReference type="Proteomes" id="UP001519295"/>
    </source>
</evidence>
<dbReference type="EMBL" id="JAGINU010000001">
    <property type="protein sequence ID" value="MBP2369537.1"/>
    <property type="molecule type" value="Genomic_DNA"/>
</dbReference>
<comment type="caution">
    <text evidence="2">The sequence shown here is derived from an EMBL/GenBank/DDBJ whole genome shotgun (WGS) entry which is preliminary data.</text>
</comment>
<reference evidence="2 3" key="1">
    <citation type="submission" date="2021-03" db="EMBL/GenBank/DDBJ databases">
        <title>Sequencing the genomes of 1000 actinobacteria strains.</title>
        <authorList>
            <person name="Klenk H.-P."/>
        </authorList>
    </citation>
    <scope>NUCLEOTIDE SEQUENCE [LARGE SCALE GENOMIC DNA]</scope>
    <source>
        <strain evidence="2 3">DSM 45256</strain>
    </source>
</reference>
<dbReference type="Gene3D" id="3.30.1340.30">
    <property type="match status" value="1"/>
</dbReference>
<proteinExistence type="predicted"/>
<evidence type="ECO:0000313" key="2">
    <source>
        <dbReference type="EMBL" id="MBP2369537.1"/>
    </source>
</evidence>
<feature type="domain" description="BON" evidence="1">
    <location>
        <begin position="22"/>
        <end position="91"/>
    </location>
</feature>
<keyword evidence="3" id="KW-1185">Reference proteome</keyword>